<dbReference type="InterPro" id="IPR036868">
    <property type="entry name" value="TusA-like_sf"/>
</dbReference>
<dbReference type="PANTHER" id="PTHR33279">
    <property type="entry name" value="SULFUR CARRIER PROTEIN YEDF-RELATED"/>
    <property type="match status" value="1"/>
</dbReference>
<feature type="domain" description="UPF0033" evidence="2">
    <location>
        <begin position="11"/>
        <end position="35"/>
    </location>
</feature>
<organism evidence="3 4">
    <name type="scientific">Anaeromyxobacter paludicola</name>
    <dbReference type="NCBI Taxonomy" id="2918171"/>
    <lineage>
        <taxon>Bacteria</taxon>
        <taxon>Pseudomonadati</taxon>
        <taxon>Myxococcota</taxon>
        <taxon>Myxococcia</taxon>
        <taxon>Myxococcales</taxon>
        <taxon>Cystobacterineae</taxon>
        <taxon>Anaeromyxobacteraceae</taxon>
        <taxon>Anaeromyxobacter</taxon>
    </lineage>
</organism>
<sequence length="84" mass="9164">MNDLPAPDRTIDTSGKLCPYPIVETAKAVRALAPGAVLLVIATDPGIALDMPMWCKATRNEHLATFKDGAAWKSYVRRLPREDA</sequence>
<evidence type="ECO:0000259" key="2">
    <source>
        <dbReference type="PROSITE" id="PS01148"/>
    </source>
</evidence>
<dbReference type="Gene3D" id="3.30.110.40">
    <property type="entry name" value="TusA-like domain"/>
    <property type="match status" value="1"/>
</dbReference>
<dbReference type="Pfam" id="PF01206">
    <property type="entry name" value="TusA"/>
    <property type="match status" value="1"/>
</dbReference>
<comment type="similarity">
    <text evidence="1">Belongs to the sulfur carrier protein TusA family.</text>
</comment>
<dbReference type="InterPro" id="IPR001455">
    <property type="entry name" value="TusA-like"/>
</dbReference>
<name>A0ABM7XBY0_9BACT</name>
<evidence type="ECO:0000313" key="4">
    <source>
        <dbReference type="Proteomes" id="UP001162734"/>
    </source>
</evidence>
<dbReference type="EMBL" id="AP025592">
    <property type="protein sequence ID" value="BDG09369.1"/>
    <property type="molecule type" value="Genomic_DNA"/>
</dbReference>
<accession>A0ABM7XBY0</accession>
<gene>
    <name evidence="3" type="ORF">AMPC_24820</name>
</gene>
<dbReference type="PANTHER" id="PTHR33279:SF2">
    <property type="entry name" value="SULFUR CARRIER PROTEIN TUSA"/>
    <property type="match status" value="1"/>
</dbReference>
<proteinExistence type="inferred from homology"/>
<reference evidence="4" key="1">
    <citation type="journal article" date="2022" name="Int. J. Syst. Evol. Microbiol.">
        <title>Anaeromyxobacter oryzae sp. nov., Anaeromyxobacter diazotrophicus sp. nov. and Anaeromyxobacter paludicola sp. nov., isolated from paddy soils.</title>
        <authorList>
            <person name="Itoh H."/>
            <person name="Xu Z."/>
            <person name="Mise K."/>
            <person name="Masuda Y."/>
            <person name="Ushijima N."/>
            <person name="Hayakawa C."/>
            <person name="Shiratori Y."/>
            <person name="Senoo K."/>
        </authorList>
    </citation>
    <scope>NUCLEOTIDE SEQUENCE [LARGE SCALE GENOMIC DNA]</scope>
    <source>
        <strain evidence="4">Red630</strain>
    </source>
</reference>
<keyword evidence="4" id="KW-1185">Reference proteome</keyword>
<evidence type="ECO:0000256" key="1">
    <source>
        <dbReference type="ARBA" id="ARBA00008984"/>
    </source>
</evidence>
<dbReference type="Proteomes" id="UP001162734">
    <property type="component" value="Chromosome"/>
</dbReference>
<dbReference type="RefSeq" id="WP_248341516.1">
    <property type="nucleotide sequence ID" value="NZ_AP025592.1"/>
</dbReference>
<protein>
    <submittedName>
        <fullName evidence="3">Response regulator SirA</fullName>
    </submittedName>
</protein>
<dbReference type="CDD" id="cd00291">
    <property type="entry name" value="SirA_YedF_YeeD"/>
    <property type="match status" value="1"/>
</dbReference>
<dbReference type="PROSITE" id="PS01148">
    <property type="entry name" value="UPF0033"/>
    <property type="match status" value="1"/>
</dbReference>
<evidence type="ECO:0000313" key="3">
    <source>
        <dbReference type="EMBL" id="BDG09369.1"/>
    </source>
</evidence>
<dbReference type="SUPFAM" id="SSF64307">
    <property type="entry name" value="SirA-like"/>
    <property type="match status" value="1"/>
</dbReference>